<dbReference type="InterPro" id="IPR023214">
    <property type="entry name" value="HAD_sf"/>
</dbReference>
<dbReference type="InterPro" id="IPR000150">
    <property type="entry name" value="Cof"/>
</dbReference>
<dbReference type="InterPro" id="IPR006379">
    <property type="entry name" value="HAD-SF_hydro_IIB"/>
</dbReference>
<dbReference type="SUPFAM" id="SSF56784">
    <property type="entry name" value="HAD-like"/>
    <property type="match status" value="1"/>
</dbReference>
<dbReference type="NCBIfam" id="TIGR01484">
    <property type="entry name" value="HAD-SF-IIB"/>
    <property type="match status" value="1"/>
</dbReference>
<evidence type="ECO:0000313" key="2">
    <source>
        <dbReference type="Proteomes" id="UP000824633"/>
    </source>
</evidence>
<proteinExistence type="predicted"/>
<protein>
    <submittedName>
        <fullName evidence="1">Haloacid dehalogenase</fullName>
    </submittedName>
</protein>
<dbReference type="SFLD" id="SFLDS00003">
    <property type="entry name" value="Haloacid_Dehalogenase"/>
    <property type="match status" value="1"/>
</dbReference>
<dbReference type="RefSeq" id="WP_224033702.1">
    <property type="nucleotide sequence ID" value="NZ_AP024849.1"/>
</dbReference>
<dbReference type="PANTHER" id="PTHR10000">
    <property type="entry name" value="PHOSPHOSERINE PHOSPHATASE"/>
    <property type="match status" value="1"/>
</dbReference>
<dbReference type="Pfam" id="PF08282">
    <property type="entry name" value="Hydrolase_3"/>
    <property type="match status" value="1"/>
</dbReference>
<evidence type="ECO:0000313" key="1">
    <source>
        <dbReference type="EMBL" id="BCZ47360.1"/>
    </source>
</evidence>
<name>A0ABM7T5Q4_9CLOT</name>
<keyword evidence="2" id="KW-1185">Reference proteome</keyword>
<accession>A0ABM7T5Q4</accession>
<sequence length="282" mass="30957">MKVKLIALDLDGTLLNSCGYISDKTLLVIKMAIEKGIQVVPATGRSVGLICEEIKSIEGITYVISSNGAAVVNLRENKVVFSNFITIDILKKITEIIKGYPIVVEFYSGGDAYIDEDVFVNPTKYGLTEKCLSLMSNNHNLVKNIFSIVEDREECEWLDCVEKVNIPFLKEDMKTQVFNSLLCISNQIKITSSVEDNLEINTHSANKGNSLEKLAKLLGINLKETAAIGDNNNDIEMIQMAGIGIAMGNASEGIKMKSDFITLDNDKNGAAEAILQILNENL</sequence>
<dbReference type="Gene3D" id="3.40.50.1000">
    <property type="entry name" value="HAD superfamily/HAD-like"/>
    <property type="match status" value="1"/>
</dbReference>
<dbReference type="Gene3D" id="3.30.1240.10">
    <property type="match status" value="1"/>
</dbReference>
<gene>
    <name evidence="1" type="ORF">psyc5s11_34270</name>
</gene>
<dbReference type="NCBIfam" id="TIGR00099">
    <property type="entry name" value="Cof-subfamily"/>
    <property type="match status" value="1"/>
</dbReference>
<dbReference type="PANTHER" id="PTHR10000:SF8">
    <property type="entry name" value="HAD SUPERFAMILY HYDROLASE-LIKE, TYPE 3"/>
    <property type="match status" value="1"/>
</dbReference>
<dbReference type="Proteomes" id="UP000824633">
    <property type="component" value="Chromosome"/>
</dbReference>
<organism evidence="1 2">
    <name type="scientific">Clostridium gelidum</name>
    <dbReference type="NCBI Taxonomy" id="704125"/>
    <lineage>
        <taxon>Bacteria</taxon>
        <taxon>Bacillati</taxon>
        <taxon>Bacillota</taxon>
        <taxon>Clostridia</taxon>
        <taxon>Eubacteriales</taxon>
        <taxon>Clostridiaceae</taxon>
        <taxon>Clostridium</taxon>
    </lineage>
</organism>
<dbReference type="PROSITE" id="PS01229">
    <property type="entry name" value="COF_2"/>
    <property type="match status" value="1"/>
</dbReference>
<dbReference type="EMBL" id="AP024849">
    <property type="protein sequence ID" value="BCZ47360.1"/>
    <property type="molecule type" value="Genomic_DNA"/>
</dbReference>
<dbReference type="SFLD" id="SFLDG01140">
    <property type="entry name" value="C2.B:_Phosphomannomutase_and_P"/>
    <property type="match status" value="1"/>
</dbReference>
<dbReference type="CDD" id="cd07516">
    <property type="entry name" value="HAD_Pase"/>
    <property type="match status" value="1"/>
</dbReference>
<dbReference type="InterPro" id="IPR036412">
    <property type="entry name" value="HAD-like_sf"/>
</dbReference>
<reference evidence="2" key="1">
    <citation type="submission" date="2021-07" db="EMBL/GenBank/DDBJ databases">
        <title>Complete genome sequencing of a Clostridium isolate.</title>
        <authorList>
            <person name="Ueki A."/>
            <person name="Tonouchi A."/>
        </authorList>
    </citation>
    <scope>NUCLEOTIDE SEQUENCE [LARGE SCALE GENOMIC DNA]</scope>
    <source>
        <strain evidence="2">C5S11</strain>
    </source>
</reference>
<dbReference type="PROSITE" id="PS01228">
    <property type="entry name" value="COF_1"/>
    <property type="match status" value="1"/>
</dbReference>